<reference evidence="2" key="1">
    <citation type="submission" date="2017-02" db="EMBL/GenBank/DDBJ databases">
        <authorList>
            <person name="Daims H."/>
        </authorList>
    </citation>
    <scope>NUCLEOTIDE SEQUENCE [LARGE SCALE GENOMIC DNA]</scope>
</reference>
<accession>A0A1R4GZM5</accession>
<keyword evidence="2" id="KW-1185">Reference proteome</keyword>
<evidence type="ECO:0000313" key="1">
    <source>
        <dbReference type="EMBL" id="SJM89260.1"/>
    </source>
</evidence>
<sequence>MVDMQRYVYLDAFADAGETQAMLLYKEVAADYLLIDDKRGRKVAKINQIKTVGSLGVLLQAKRIGLITRIAPLIEQIAASPVFMSESLIQTVLTLASETTQRG</sequence>
<dbReference type="PANTHER" id="PTHR39550:SF1">
    <property type="entry name" value="SLL0658 PROTEIN"/>
    <property type="match status" value="1"/>
</dbReference>
<dbReference type="Proteomes" id="UP000195667">
    <property type="component" value="Unassembled WGS sequence"/>
</dbReference>
<dbReference type="AlphaFoldDB" id="A0A1R4GZM5"/>
<name>A0A1R4GZM5_9GAMM</name>
<dbReference type="InterPro" id="IPR021799">
    <property type="entry name" value="PIN-like_prokaryotic"/>
</dbReference>
<dbReference type="PANTHER" id="PTHR39550">
    <property type="entry name" value="SLL0658 PROTEIN"/>
    <property type="match status" value="1"/>
</dbReference>
<protein>
    <recommendedName>
        <fullName evidence="3">DUF3368 domain-containing protein</fullName>
    </recommendedName>
</protein>
<evidence type="ECO:0000313" key="2">
    <source>
        <dbReference type="Proteomes" id="UP000195667"/>
    </source>
</evidence>
<dbReference type="Pfam" id="PF11848">
    <property type="entry name" value="DUF3368"/>
    <property type="match status" value="1"/>
</dbReference>
<evidence type="ECO:0008006" key="3">
    <source>
        <dbReference type="Google" id="ProtNLM"/>
    </source>
</evidence>
<proteinExistence type="predicted"/>
<dbReference type="EMBL" id="FUKI01000003">
    <property type="protein sequence ID" value="SJM89260.1"/>
    <property type="molecule type" value="Genomic_DNA"/>
</dbReference>
<organism evidence="1 2">
    <name type="scientific">Crenothrix polyspora</name>
    <dbReference type="NCBI Taxonomy" id="360316"/>
    <lineage>
        <taxon>Bacteria</taxon>
        <taxon>Pseudomonadati</taxon>
        <taxon>Pseudomonadota</taxon>
        <taxon>Gammaproteobacteria</taxon>
        <taxon>Methylococcales</taxon>
        <taxon>Crenotrichaceae</taxon>
        <taxon>Crenothrix</taxon>
    </lineage>
</organism>
<gene>
    <name evidence="1" type="ORF">CRENPOLYSF1_1000001</name>
</gene>